<organism evidence="1">
    <name type="scientific">Arundo donax</name>
    <name type="common">Giant reed</name>
    <name type="synonym">Donax arundinaceus</name>
    <dbReference type="NCBI Taxonomy" id="35708"/>
    <lineage>
        <taxon>Eukaryota</taxon>
        <taxon>Viridiplantae</taxon>
        <taxon>Streptophyta</taxon>
        <taxon>Embryophyta</taxon>
        <taxon>Tracheophyta</taxon>
        <taxon>Spermatophyta</taxon>
        <taxon>Magnoliopsida</taxon>
        <taxon>Liliopsida</taxon>
        <taxon>Poales</taxon>
        <taxon>Poaceae</taxon>
        <taxon>PACMAD clade</taxon>
        <taxon>Arundinoideae</taxon>
        <taxon>Arundineae</taxon>
        <taxon>Arundo</taxon>
    </lineage>
</organism>
<accession>A0A0A9ECZ8</accession>
<reference evidence="1" key="2">
    <citation type="journal article" date="2015" name="Data Brief">
        <title>Shoot transcriptome of the giant reed, Arundo donax.</title>
        <authorList>
            <person name="Barrero R.A."/>
            <person name="Guerrero F.D."/>
            <person name="Moolhuijzen P."/>
            <person name="Goolsby J.A."/>
            <person name="Tidwell J."/>
            <person name="Bellgard S.E."/>
            <person name="Bellgard M.I."/>
        </authorList>
    </citation>
    <scope>NUCLEOTIDE SEQUENCE</scope>
    <source>
        <tissue evidence="1">Shoot tissue taken approximately 20 cm above the soil surface</tissue>
    </source>
</reference>
<name>A0A0A9ECZ8_ARUDO</name>
<dbReference type="EMBL" id="GBRH01200997">
    <property type="protein sequence ID" value="JAD96898.1"/>
    <property type="molecule type" value="Transcribed_RNA"/>
</dbReference>
<reference evidence="1" key="1">
    <citation type="submission" date="2014-09" db="EMBL/GenBank/DDBJ databases">
        <authorList>
            <person name="Magalhaes I.L.F."/>
            <person name="Oliveira U."/>
            <person name="Santos F.R."/>
            <person name="Vidigal T.H.D.A."/>
            <person name="Brescovit A.D."/>
            <person name="Santos A.J."/>
        </authorList>
    </citation>
    <scope>NUCLEOTIDE SEQUENCE</scope>
    <source>
        <tissue evidence="1">Shoot tissue taken approximately 20 cm above the soil surface</tissue>
    </source>
</reference>
<sequence length="103" mass="11410">MAMHGSLSKERCHTVVSDSQDFTEAVLGGPLIGDDKEFHGMILDLCDHGDGKNLRCASFLPLWLLCDRLEHFGILNPKQLHFRGYSLPKYVKSVVPSGKLLTG</sequence>
<proteinExistence type="predicted"/>
<evidence type="ECO:0000313" key="1">
    <source>
        <dbReference type="EMBL" id="JAD96898.1"/>
    </source>
</evidence>
<protein>
    <submittedName>
        <fullName evidence="1">Uncharacterized protein</fullName>
    </submittedName>
</protein>
<dbReference type="AlphaFoldDB" id="A0A0A9ECZ8"/>